<proteinExistence type="predicted"/>
<dbReference type="EMBL" id="BLAL01000264">
    <property type="protein sequence ID" value="GES98214.1"/>
    <property type="molecule type" value="Genomic_DNA"/>
</dbReference>
<evidence type="ECO:0000313" key="2">
    <source>
        <dbReference type="Proteomes" id="UP000615446"/>
    </source>
</evidence>
<comment type="caution">
    <text evidence="1">The sequence shown here is derived from an EMBL/GenBank/DDBJ whole genome shotgun (WGS) entry which is preliminary data.</text>
</comment>
<sequence>MSTTPPKEIYLREKKLFNCSILFWEYILRPLILKEEILKELKRGGVKRLEENKESWRGKGGKNYLEPAVSAEFKEEEVLIDLIKPLIEAMSIFILLSMAECFSLIA</sequence>
<dbReference type="AlphaFoldDB" id="A0A8H3M3F9"/>
<gene>
    <name evidence="1" type="ORF">RCL2_002477300</name>
</gene>
<evidence type="ECO:0000313" key="1">
    <source>
        <dbReference type="EMBL" id="GES98214.1"/>
    </source>
</evidence>
<organism evidence="1 2">
    <name type="scientific">Rhizophagus clarus</name>
    <dbReference type="NCBI Taxonomy" id="94130"/>
    <lineage>
        <taxon>Eukaryota</taxon>
        <taxon>Fungi</taxon>
        <taxon>Fungi incertae sedis</taxon>
        <taxon>Mucoromycota</taxon>
        <taxon>Glomeromycotina</taxon>
        <taxon>Glomeromycetes</taxon>
        <taxon>Glomerales</taxon>
        <taxon>Glomeraceae</taxon>
        <taxon>Rhizophagus</taxon>
    </lineage>
</organism>
<name>A0A8H3M3F9_9GLOM</name>
<dbReference type="Proteomes" id="UP000615446">
    <property type="component" value="Unassembled WGS sequence"/>
</dbReference>
<reference evidence="1" key="1">
    <citation type="submission" date="2019-10" db="EMBL/GenBank/DDBJ databases">
        <title>Conservation and host-specific expression of non-tandemly repeated heterogenous ribosome RNA gene in arbuscular mycorrhizal fungi.</title>
        <authorList>
            <person name="Maeda T."/>
            <person name="Kobayashi Y."/>
            <person name="Nakagawa T."/>
            <person name="Ezawa T."/>
            <person name="Yamaguchi K."/>
            <person name="Bino T."/>
            <person name="Nishimoto Y."/>
            <person name="Shigenobu S."/>
            <person name="Kawaguchi M."/>
        </authorList>
    </citation>
    <scope>NUCLEOTIDE SEQUENCE</scope>
    <source>
        <strain evidence="1">HR1</strain>
    </source>
</reference>
<accession>A0A8H3M3F9</accession>
<protein>
    <submittedName>
        <fullName evidence="1">Uncharacterized protein</fullName>
    </submittedName>
</protein>